<evidence type="ECO:0000256" key="2">
    <source>
        <dbReference type="ARBA" id="ARBA00023445"/>
    </source>
</evidence>
<dbReference type="AlphaFoldDB" id="A0A1L0D027"/>
<keyword evidence="1" id="KW-0560">Oxidoreductase</keyword>
<comment type="similarity">
    <text evidence="2">Belongs to the NAD(P)-dependent epimerase/dehydratase family. Dihydroflavonol-4-reductase subfamily.</text>
</comment>
<organism evidence="4 5">
    <name type="scientific">Sungouiella intermedia</name>
    <dbReference type="NCBI Taxonomy" id="45354"/>
    <lineage>
        <taxon>Eukaryota</taxon>
        <taxon>Fungi</taxon>
        <taxon>Dikarya</taxon>
        <taxon>Ascomycota</taxon>
        <taxon>Saccharomycotina</taxon>
        <taxon>Pichiomycetes</taxon>
        <taxon>Metschnikowiaceae</taxon>
        <taxon>Sungouiella</taxon>
    </lineage>
</organism>
<evidence type="ECO:0000259" key="3">
    <source>
        <dbReference type="Pfam" id="PF01370"/>
    </source>
</evidence>
<feature type="domain" description="NAD-dependent epimerase/dehydratase" evidence="3">
    <location>
        <begin position="4"/>
        <end position="252"/>
    </location>
</feature>
<gene>
    <name evidence="4" type="ORF">SAMEA4029010_CIC11G00000004689</name>
</gene>
<feature type="domain" description="NAD-dependent epimerase/dehydratase" evidence="3">
    <location>
        <begin position="322"/>
        <end position="557"/>
    </location>
</feature>
<evidence type="ECO:0000313" key="4">
    <source>
        <dbReference type="EMBL" id="SGZ49277.1"/>
    </source>
</evidence>
<dbReference type="OrthoDB" id="2735536at2759"/>
<protein>
    <submittedName>
        <fullName evidence="4">CIC11C00000004689</fullName>
    </submittedName>
</protein>
<dbReference type="STRING" id="45354.A0A1L0D027"/>
<dbReference type="FunFam" id="3.40.50.720:FF:000191">
    <property type="entry name" value="Methylglyoxal reductase (NADPH-dependent)"/>
    <property type="match status" value="2"/>
</dbReference>
<dbReference type="Gene3D" id="3.40.50.720">
    <property type="entry name" value="NAD(P)-binding Rossmann-like Domain"/>
    <property type="match status" value="2"/>
</dbReference>
<dbReference type="SUPFAM" id="SSF51735">
    <property type="entry name" value="NAD(P)-binding Rossmann-fold domains"/>
    <property type="match status" value="2"/>
</dbReference>
<sequence length="641" mass="71657">MTKVIVTGANGYIAAHTVKQLIEKGYDVVGTLRTEDKGKLWKSRFPKNFEYVVVSDFLKDDAFDDVVKNNDDAEVFLHMASPVIFNAKDRKRDVIDPAIKGTTNALKSAKEFGKNIEHFVYTSSTAAVYNTTNFVPGSILNEELWSDVTLEDGAENDRLAYGASKTFAERAAWEFVEQKKPQFTLTVVNPVYVFGPQAFDEDARGTLNFSAGIVEKVLKLGKDDPIPEIGGGAVDVRDVAKVHIDAFEKPETYGKRLIAKELFYNGQLLLDFIRKNFPDAAEQLPIGDPGNAQEDSKNYVHIDNHATTVLLHIHWIPLETMVVDSLIEKGYDVVGTLRTEDKGKLWKSRFPKNFEYVVVSDFLKDDAFDDVVKNNDDAEVFLHMASPVIFNAKDRKRDVIDPAIKGTTNALKSAKEFGKNIKHFVYTSSTAAVTNNINYVPGSVLNEELWNDVTLEQGAENDLLAYEASKTFAEKAAWEFLEQKKPQFTLTVVNPVYVFGPQAFDEDARGTLNFSAGIVEKVLKLGKDDPIPEIGGGAVDVRDVAKVHIDAFEKPETYGKRLIAKELFYNGQLLLDFIRKNFPDAAEQLPIGDPGNAQEDSKNYVHIDNHATTVLLHIHWIPLETMVVDSVKQILKENIEL</sequence>
<accession>A0A1L0D027</accession>
<dbReference type="EMBL" id="LT635757">
    <property type="protein sequence ID" value="SGZ49277.1"/>
    <property type="molecule type" value="Genomic_DNA"/>
</dbReference>
<dbReference type="Proteomes" id="UP000182334">
    <property type="component" value="Chromosome II"/>
</dbReference>
<dbReference type="Pfam" id="PF01370">
    <property type="entry name" value="Epimerase"/>
    <property type="match status" value="2"/>
</dbReference>
<dbReference type="InterPro" id="IPR036291">
    <property type="entry name" value="NAD(P)-bd_dom_sf"/>
</dbReference>
<evidence type="ECO:0000256" key="1">
    <source>
        <dbReference type="ARBA" id="ARBA00023002"/>
    </source>
</evidence>
<dbReference type="GO" id="GO:0016616">
    <property type="term" value="F:oxidoreductase activity, acting on the CH-OH group of donors, NAD or NADP as acceptor"/>
    <property type="evidence" value="ECO:0007669"/>
    <property type="project" value="TreeGrafter"/>
</dbReference>
<reference evidence="4 5" key="1">
    <citation type="submission" date="2016-10" db="EMBL/GenBank/DDBJ databases">
        <authorList>
            <person name="de Groot N.N."/>
        </authorList>
    </citation>
    <scope>NUCLEOTIDE SEQUENCE [LARGE SCALE GENOMIC DNA]</scope>
    <source>
        <strain evidence="4 5">CBS 141442</strain>
    </source>
</reference>
<dbReference type="PANTHER" id="PTHR10366:SF564">
    <property type="entry name" value="STEROL-4-ALPHA-CARBOXYLATE 3-DEHYDROGENASE, DECARBOXYLATING"/>
    <property type="match status" value="1"/>
</dbReference>
<dbReference type="InterPro" id="IPR001509">
    <property type="entry name" value="Epimerase_deHydtase"/>
</dbReference>
<proteinExistence type="inferred from homology"/>
<evidence type="ECO:0000313" key="5">
    <source>
        <dbReference type="Proteomes" id="UP000182334"/>
    </source>
</evidence>
<dbReference type="InterPro" id="IPR050425">
    <property type="entry name" value="NAD(P)_dehydrat-like"/>
</dbReference>
<dbReference type="PANTHER" id="PTHR10366">
    <property type="entry name" value="NAD DEPENDENT EPIMERASE/DEHYDRATASE"/>
    <property type="match status" value="1"/>
</dbReference>
<keyword evidence="5" id="KW-1185">Reference proteome</keyword>
<name>A0A1L0D027_9ASCO</name>